<gene>
    <name evidence="8" type="ORF">EJ08DRAFT_382191</name>
</gene>
<evidence type="ECO:0000256" key="3">
    <source>
        <dbReference type="ARBA" id="ARBA00022989"/>
    </source>
</evidence>
<keyword evidence="9" id="KW-1185">Reference proteome</keyword>
<feature type="region of interest" description="Disordered" evidence="5">
    <location>
        <begin position="197"/>
        <end position="244"/>
    </location>
</feature>
<keyword evidence="4 6" id="KW-0472">Membrane</keyword>
<dbReference type="Proteomes" id="UP000800235">
    <property type="component" value="Unassembled WGS sequence"/>
</dbReference>
<feature type="region of interest" description="Disordered" evidence="5">
    <location>
        <begin position="111"/>
        <end position="163"/>
    </location>
</feature>
<dbReference type="AlphaFoldDB" id="A0A9P4NKI9"/>
<dbReference type="InterPro" id="IPR051694">
    <property type="entry name" value="Immunoregulatory_rcpt-like"/>
</dbReference>
<keyword evidence="7" id="KW-0732">Signal</keyword>
<evidence type="ECO:0000256" key="4">
    <source>
        <dbReference type="ARBA" id="ARBA00023136"/>
    </source>
</evidence>
<evidence type="ECO:0000313" key="9">
    <source>
        <dbReference type="Proteomes" id="UP000800235"/>
    </source>
</evidence>
<feature type="chain" id="PRO_5040229520" description="Integral membrane protein" evidence="7">
    <location>
        <begin position="21"/>
        <end position="244"/>
    </location>
</feature>
<evidence type="ECO:0000256" key="1">
    <source>
        <dbReference type="ARBA" id="ARBA00004167"/>
    </source>
</evidence>
<keyword evidence="2 6" id="KW-0812">Transmembrane</keyword>
<proteinExistence type="predicted"/>
<dbReference type="PANTHER" id="PTHR15549:SF30">
    <property type="entry name" value="MID2 DOMAIN-CONTAINING PROTEIN"/>
    <property type="match status" value="1"/>
</dbReference>
<comment type="subcellular location">
    <subcellularLocation>
        <location evidence="1">Membrane</location>
        <topology evidence="1">Single-pass membrane protein</topology>
    </subcellularLocation>
</comment>
<reference evidence="8" key="1">
    <citation type="journal article" date="2020" name="Stud. Mycol.">
        <title>101 Dothideomycetes genomes: a test case for predicting lifestyles and emergence of pathogens.</title>
        <authorList>
            <person name="Haridas S."/>
            <person name="Albert R."/>
            <person name="Binder M."/>
            <person name="Bloem J."/>
            <person name="Labutti K."/>
            <person name="Salamov A."/>
            <person name="Andreopoulos B."/>
            <person name="Baker S."/>
            <person name="Barry K."/>
            <person name="Bills G."/>
            <person name="Bluhm B."/>
            <person name="Cannon C."/>
            <person name="Castanera R."/>
            <person name="Culley D."/>
            <person name="Daum C."/>
            <person name="Ezra D."/>
            <person name="Gonzalez J."/>
            <person name="Henrissat B."/>
            <person name="Kuo A."/>
            <person name="Liang C."/>
            <person name="Lipzen A."/>
            <person name="Lutzoni F."/>
            <person name="Magnuson J."/>
            <person name="Mondo S."/>
            <person name="Nolan M."/>
            <person name="Ohm R."/>
            <person name="Pangilinan J."/>
            <person name="Park H.-J."/>
            <person name="Ramirez L."/>
            <person name="Alfaro M."/>
            <person name="Sun H."/>
            <person name="Tritt A."/>
            <person name="Yoshinaga Y."/>
            <person name="Zwiers L.-H."/>
            <person name="Turgeon B."/>
            <person name="Goodwin S."/>
            <person name="Spatafora J."/>
            <person name="Crous P."/>
            <person name="Grigoriev I."/>
        </authorList>
    </citation>
    <scope>NUCLEOTIDE SEQUENCE</scope>
    <source>
        <strain evidence="8">CBS 130266</strain>
    </source>
</reference>
<comment type="caution">
    <text evidence="8">The sequence shown here is derived from an EMBL/GenBank/DDBJ whole genome shotgun (WGS) entry which is preliminary data.</text>
</comment>
<feature type="compositionally biased region" description="Low complexity" evidence="5">
    <location>
        <begin position="113"/>
        <end position="155"/>
    </location>
</feature>
<organism evidence="8 9">
    <name type="scientific">Tothia fuscella</name>
    <dbReference type="NCBI Taxonomy" id="1048955"/>
    <lineage>
        <taxon>Eukaryota</taxon>
        <taxon>Fungi</taxon>
        <taxon>Dikarya</taxon>
        <taxon>Ascomycota</taxon>
        <taxon>Pezizomycotina</taxon>
        <taxon>Dothideomycetes</taxon>
        <taxon>Pleosporomycetidae</taxon>
        <taxon>Venturiales</taxon>
        <taxon>Cylindrosympodiaceae</taxon>
        <taxon>Tothia</taxon>
    </lineage>
</organism>
<keyword evidence="3 6" id="KW-1133">Transmembrane helix</keyword>
<accession>A0A9P4NKI9</accession>
<evidence type="ECO:0000256" key="7">
    <source>
        <dbReference type="SAM" id="SignalP"/>
    </source>
</evidence>
<feature type="compositionally biased region" description="Basic and acidic residues" evidence="5">
    <location>
        <begin position="235"/>
        <end position="244"/>
    </location>
</feature>
<feature type="compositionally biased region" description="Basic and acidic residues" evidence="5">
    <location>
        <begin position="208"/>
        <end position="217"/>
    </location>
</feature>
<dbReference type="GO" id="GO:0016020">
    <property type="term" value="C:membrane"/>
    <property type="evidence" value="ECO:0007669"/>
    <property type="project" value="UniProtKB-SubCell"/>
</dbReference>
<protein>
    <recommendedName>
        <fullName evidence="10">Integral membrane protein</fullName>
    </recommendedName>
</protein>
<evidence type="ECO:0000256" key="5">
    <source>
        <dbReference type="SAM" id="MobiDB-lite"/>
    </source>
</evidence>
<evidence type="ECO:0000256" key="6">
    <source>
        <dbReference type="SAM" id="Phobius"/>
    </source>
</evidence>
<feature type="transmembrane region" description="Helical" evidence="6">
    <location>
        <begin position="167"/>
        <end position="190"/>
    </location>
</feature>
<dbReference type="PANTHER" id="PTHR15549">
    <property type="entry name" value="PAIRED IMMUNOGLOBULIN-LIKE TYPE 2 RECEPTOR"/>
    <property type="match status" value="1"/>
</dbReference>
<evidence type="ECO:0000313" key="8">
    <source>
        <dbReference type="EMBL" id="KAF2425763.1"/>
    </source>
</evidence>
<evidence type="ECO:0000256" key="2">
    <source>
        <dbReference type="ARBA" id="ARBA00022692"/>
    </source>
</evidence>
<name>A0A9P4NKI9_9PEZI</name>
<dbReference type="GO" id="GO:0071944">
    <property type="term" value="C:cell periphery"/>
    <property type="evidence" value="ECO:0007669"/>
    <property type="project" value="UniProtKB-ARBA"/>
</dbReference>
<dbReference type="EMBL" id="MU007067">
    <property type="protein sequence ID" value="KAF2425763.1"/>
    <property type="molecule type" value="Genomic_DNA"/>
</dbReference>
<sequence>MRALLLLASAASFLFSNTWAQSVNAAPSSTADIPPCALACQTLFKAESACSPSNPAAVLRLNTTDYKSCMCQSNLLTPLLKGANGPCDVECPLQKDREAWKRWYGGYCKEDSASTTTSSTAAASSTQTSTSQSTTSTTIAAAAATTTSPTSSEATTPKRRNGLSKSATIGVAVGISVLMVLVAVGIYFPLLRSAGRAMRSGTPIPLGPKEEEERVGESDGDTNAGSAAGPKKMIPRNDEEGMKR</sequence>
<feature type="signal peptide" evidence="7">
    <location>
        <begin position="1"/>
        <end position="20"/>
    </location>
</feature>
<evidence type="ECO:0008006" key="10">
    <source>
        <dbReference type="Google" id="ProtNLM"/>
    </source>
</evidence>